<evidence type="ECO:0000256" key="6">
    <source>
        <dbReference type="SAM" id="MobiDB-lite"/>
    </source>
</evidence>
<dbReference type="EMBL" id="JAWDGP010003386">
    <property type="protein sequence ID" value="KAK3774785.1"/>
    <property type="molecule type" value="Genomic_DNA"/>
</dbReference>
<dbReference type="SUPFAM" id="SSF50044">
    <property type="entry name" value="SH3-domain"/>
    <property type="match status" value="4"/>
</dbReference>
<evidence type="ECO:0000256" key="5">
    <source>
        <dbReference type="PROSITE-ProRule" id="PRU00192"/>
    </source>
</evidence>
<dbReference type="PROSITE" id="PS50002">
    <property type="entry name" value="SH3"/>
    <property type="match status" value="4"/>
</dbReference>
<feature type="compositionally biased region" description="Polar residues" evidence="6">
    <location>
        <begin position="581"/>
        <end position="590"/>
    </location>
</feature>
<feature type="region of interest" description="Disordered" evidence="6">
    <location>
        <begin position="562"/>
        <end position="590"/>
    </location>
</feature>
<feature type="compositionally biased region" description="Pro residues" evidence="6">
    <location>
        <begin position="994"/>
        <end position="1005"/>
    </location>
</feature>
<evidence type="ECO:0000259" key="7">
    <source>
        <dbReference type="PROSITE" id="PS50002"/>
    </source>
</evidence>
<feature type="compositionally biased region" description="Basic and acidic residues" evidence="6">
    <location>
        <begin position="810"/>
        <end position="825"/>
    </location>
</feature>
<evidence type="ECO:0000313" key="8">
    <source>
        <dbReference type="EMBL" id="KAK3774785.1"/>
    </source>
</evidence>
<feature type="domain" description="SH3" evidence="7">
    <location>
        <begin position="32"/>
        <end position="91"/>
    </location>
</feature>
<comment type="subcellular location">
    <subcellularLocation>
        <location evidence="1">Membrane</location>
        <topology evidence="1">Peripheral membrane protein</topology>
    </subcellularLocation>
</comment>
<feature type="domain" description="SH3" evidence="7">
    <location>
        <begin position="277"/>
        <end position="336"/>
    </location>
</feature>
<feature type="compositionally biased region" description="Polar residues" evidence="6">
    <location>
        <begin position="399"/>
        <end position="417"/>
    </location>
</feature>
<feature type="compositionally biased region" description="Low complexity" evidence="6">
    <location>
        <begin position="562"/>
        <end position="571"/>
    </location>
</feature>
<dbReference type="InterPro" id="IPR036028">
    <property type="entry name" value="SH3-like_dom_sf"/>
</dbReference>
<feature type="region of interest" description="Disordered" evidence="6">
    <location>
        <begin position="682"/>
        <end position="748"/>
    </location>
</feature>
<feature type="domain" description="SH3" evidence="7">
    <location>
        <begin position="442"/>
        <end position="502"/>
    </location>
</feature>
<evidence type="ECO:0000256" key="3">
    <source>
        <dbReference type="ARBA" id="ARBA00023054"/>
    </source>
</evidence>
<accession>A0AAE0ZSI7</accession>
<dbReference type="PANTHER" id="PTHR14167:SF81">
    <property type="entry name" value="ENDOPHILIN-A"/>
    <property type="match status" value="1"/>
</dbReference>
<dbReference type="Gene3D" id="2.30.30.40">
    <property type="entry name" value="SH3 Domains"/>
    <property type="match status" value="4"/>
</dbReference>
<dbReference type="InterPro" id="IPR001452">
    <property type="entry name" value="SH3_domain"/>
</dbReference>
<sequence>MLTFLNVKDDLRFWGLCSSAFVERLALPSVRTGQKIFLAVEDFMAEQTGDLELSKGDIITGIEAVDEAWWRGKNGPLKGIFPLSFVVELWHDDGLRSRSFSARAGSLKSRSGSLAGSRTSSIGGYSGLSVDNVGEGALESSITKVTEPTFARALVDVSPQIDGELAFQLGDLIEITEIIDMDWFFGRCHQKEGLVSAVCVELFEELDGKGRETEENVSVGGRSTSSDYRDVNHVTSPPAPHPPQSKDLENIWQEESRLRNSSSASYTSENTRSHDAEIMPYAQVLYPFAAQGKSELSLHEGQIVTLIRHVDSNWTEGEVDGKQGLFPKSFVDIVVDCSSYVDHAQVDAQKQQLERCSDQQDMHSGTAEIQSSAVSNTTLGSADAGITFSESHGRDQTLESESWDTSSAKSDAMQSGASYGDGKPSNEPGISAGIIEELEVCADSEIGLVLHSFHAQMEGDVSVQEGDTVEVVRQIDENWLEVRTEAAVTGMIPRNHVEVIGLWPKEEPNTARTTSNNVTQAQNSSNIQMNISQKTLDIDSGHYNSVSSSQLETTQEIQNLHSEVSMSSKSLSSEDKASDSFKSIGSNKVPNMRSNSLPFVEANQPVKPVIPPKPTLKPKPNLVAKAPMERSQSLNPYKPAKPPLLMTAKPFSSLPRAKPHHVVTPNERRLSLSSLDSIIEGEMEKAKSRSSSQNSDPSSSSEKNGLAVCSTATSVAPSSYVRDSDGSAATVNLGKRTSLPPSFKSSDSLIPAIPSSTLEESMPKSSDGYLSFEDNFNEASISAPSLPRESSTACSSVSGSKPTLLTSHSVSEDKCRGSSDIDQRRRSASYAERSKGRAGFPTATPQESTNKISFVNKAFQMEVDEGKLVDVGGDHHHLPAMPKRTPPRRPNNHVLPTQPLLNNKVKAPPPRPSGPRIAPAPSKIPLVPARAAPNPPKLVPKRPAPHAPGSAPSANLTANNIKNSRSMEGKSSGQASLISQQLIKTAAAQATRPAPQPPVRQPPRPASLATPPHRAPPPRPSDLIVFSPDDSNTNQDQDTDVLEETKREMVKDLKTKLEENKADIKRYSNRTSA</sequence>
<feature type="compositionally biased region" description="Polar residues" evidence="6">
    <location>
        <begin position="739"/>
        <end position="748"/>
    </location>
</feature>
<dbReference type="SMART" id="SM00326">
    <property type="entry name" value="SH3"/>
    <property type="match status" value="4"/>
</dbReference>
<keyword evidence="3" id="KW-0175">Coiled coil</keyword>
<feature type="domain" description="SH3" evidence="7">
    <location>
        <begin position="146"/>
        <end position="205"/>
    </location>
</feature>
<dbReference type="CDD" id="cd00174">
    <property type="entry name" value="SH3"/>
    <property type="match status" value="1"/>
</dbReference>
<keyword evidence="4" id="KW-0472">Membrane</keyword>
<keyword evidence="9" id="KW-1185">Reference proteome</keyword>
<dbReference type="PRINTS" id="PR00499">
    <property type="entry name" value="P67PHOX"/>
</dbReference>
<feature type="compositionally biased region" description="Polar residues" evidence="6">
    <location>
        <begin position="782"/>
        <end position="809"/>
    </location>
</feature>
<feature type="region of interest" description="Disordered" evidence="6">
    <location>
        <begin position="210"/>
        <end position="246"/>
    </location>
</feature>
<comment type="caution">
    <text evidence="8">The sequence shown here is derived from an EMBL/GenBank/DDBJ whole genome shotgun (WGS) entry which is preliminary data.</text>
</comment>
<feature type="compositionally biased region" description="Polar residues" evidence="6">
    <location>
        <begin position="955"/>
        <end position="983"/>
    </location>
</feature>
<feature type="region of interest" description="Disordered" evidence="6">
    <location>
        <begin position="384"/>
        <end position="430"/>
    </location>
</feature>
<feature type="compositionally biased region" description="Low complexity" evidence="6">
    <location>
        <begin position="689"/>
        <end position="701"/>
    </location>
</feature>
<gene>
    <name evidence="8" type="ORF">RRG08_034878</name>
</gene>
<dbReference type="InterPro" id="IPR050384">
    <property type="entry name" value="Endophilin_SH3RF"/>
</dbReference>
<feature type="compositionally biased region" description="Low complexity" evidence="6">
    <location>
        <begin position="1027"/>
        <end position="1036"/>
    </location>
</feature>
<proteinExistence type="predicted"/>
<evidence type="ECO:0000313" key="9">
    <source>
        <dbReference type="Proteomes" id="UP001283361"/>
    </source>
</evidence>
<dbReference type="Pfam" id="PF00018">
    <property type="entry name" value="SH3_1"/>
    <property type="match status" value="3"/>
</dbReference>
<feature type="region of interest" description="Disordered" evidence="6">
    <location>
        <begin position="782"/>
        <end position="849"/>
    </location>
</feature>
<feature type="region of interest" description="Disordered" evidence="6">
    <location>
        <begin position="880"/>
        <end position="1044"/>
    </location>
</feature>
<evidence type="ECO:0000256" key="2">
    <source>
        <dbReference type="ARBA" id="ARBA00022443"/>
    </source>
</evidence>
<reference evidence="8" key="1">
    <citation type="journal article" date="2023" name="G3 (Bethesda)">
        <title>A reference genome for the long-term kleptoplast-retaining sea slug Elysia crispata morphotype clarki.</title>
        <authorList>
            <person name="Eastman K.E."/>
            <person name="Pendleton A.L."/>
            <person name="Shaikh M.A."/>
            <person name="Suttiyut T."/>
            <person name="Ogas R."/>
            <person name="Tomko P."/>
            <person name="Gavelis G."/>
            <person name="Widhalm J.R."/>
            <person name="Wisecaver J.H."/>
        </authorList>
    </citation>
    <scope>NUCLEOTIDE SEQUENCE</scope>
    <source>
        <strain evidence="8">ECLA1</strain>
    </source>
</reference>
<evidence type="ECO:0000256" key="4">
    <source>
        <dbReference type="ARBA" id="ARBA00023136"/>
    </source>
</evidence>
<dbReference type="PANTHER" id="PTHR14167">
    <property type="entry name" value="SH3 DOMAIN-CONTAINING"/>
    <property type="match status" value="1"/>
</dbReference>
<protein>
    <recommendedName>
        <fullName evidence="7">SH3 domain-containing protein</fullName>
    </recommendedName>
</protein>
<dbReference type="AlphaFoldDB" id="A0AAE0ZSI7"/>
<keyword evidence="2 5" id="KW-0728">SH3 domain</keyword>
<evidence type="ECO:0000256" key="1">
    <source>
        <dbReference type="ARBA" id="ARBA00004170"/>
    </source>
</evidence>
<dbReference type="Proteomes" id="UP001283361">
    <property type="component" value="Unassembled WGS sequence"/>
</dbReference>
<name>A0AAE0ZSI7_9GAST</name>
<organism evidence="8 9">
    <name type="scientific">Elysia crispata</name>
    <name type="common">lettuce slug</name>
    <dbReference type="NCBI Taxonomy" id="231223"/>
    <lineage>
        <taxon>Eukaryota</taxon>
        <taxon>Metazoa</taxon>
        <taxon>Spiralia</taxon>
        <taxon>Lophotrochozoa</taxon>
        <taxon>Mollusca</taxon>
        <taxon>Gastropoda</taxon>
        <taxon>Heterobranchia</taxon>
        <taxon>Euthyneura</taxon>
        <taxon>Panpulmonata</taxon>
        <taxon>Sacoglossa</taxon>
        <taxon>Placobranchoidea</taxon>
        <taxon>Plakobranchidae</taxon>
        <taxon>Elysia</taxon>
    </lineage>
</organism>